<protein>
    <submittedName>
        <fullName evidence="1">Uncharacterized protein</fullName>
    </submittedName>
</protein>
<dbReference type="AlphaFoldDB" id="A0A2H3D3D1"/>
<sequence>MGVRGAKAQCHDNRAYQSCIPYLSISQTSLMKILSNAEHDTFNFHSTVKGKLNLKTVSEEMIVYTAVQSDSFNLEQYNKKLTKVFINSINENGDTQAKETIEFYTIEVLKLKIDEDQEEVDDDDNKSITNRNCDARIKDCATTAADEELDDHESNVMS</sequence>
<dbReference type="Proteomes" id="UP000217790">
    <property type="component" value="Unassembled WGS sequence"/>
</dbReference>
<dbReference type="InParanoid" id="A0A2H3D3D1"/>
<proteinExistence type="predicted"/>
<gene>
    <name evidence="1" type="ORF">ARMGADRAFT_1038910</name>
</gene>
<evidence type="ECO:0000313" key="1">
    <source>
        <dbReference type="EMBL" id="PBK82026.1"/>
    </source>
</evidence>
<dbReference type="EMBL" id="KZ293722">
    <property type="protein sequence ID" value="PBK82026.1"/>
    <property type="molecule type" value="Genomic_DNA"/>
</dbReference>
<keyword evidence="2" id="KW-1185">Reference proteome</keyword>
<organism evidence="1 2">
    <name type="scientific">Armillaria gallica</name>
    <name type="common">Bulbous honey fungus</name>
    <name type="synonym">Armillaria bulbosa</name>
    <dbReference type="NCBI Taxonomy" id="47427"/>
    <lineage>
        <taxon>Eukaryota</taxon>
        <taxon>Fungi</taxon>
        <taxon>Dikarya</taxon>
        <taxon>Basidiomycota</taxon>
        <taxon>Agaricomycotina</taxon>
        <taxon>Agaricomycetes</taxon>
        <taxon>Agaricomycetidae</taxon>
        <taxon>Agaricales</taxon>
        <taxon>Marasmiineae</taxon>
        <taxon>Physalacriaceae</taxon>
        <taxon>Armillaria</taxon>
    </lineage>
</organism>
<accession>A0A2H3D3D1</accession>
<dbReference type="STRING" id="47427.A0A2H3D3D1"/>
<evidence type="ECO:0000313" key="2">
    <source>
        <dbReference type="Proteomes" id="UP000217790"/>
    </source>
</evidence>
<reference evidence="2" key="1">
    <citation type="journal article" date="2017" name="Nat. Ecol. Evol.">
        <title>Genome expansion and lineage-specific genetic innovations in the forest pathogenic fungi Armillaria.</title>
        <authorList>
            <person name="Sipos G."/>
            <person name="Prasanna A.N."/>
            <person name="Walter M.C."/>
            <person name="O'Connor E."/>
            <person name="Balint B."/>
            <person name="Krizsan K."/>
            <person name="Kiss B."/>
            <person name="Hess J."/>
            <person name="Varga T."/>
            <person name="Slot J."/>
            <person name="Riley R."/>
            <person name="Boka B."/>
            <person name="Rigling D."/>
            <person name="Barry K."/>
            <person name="Lee J."/>
            <person name="Mihaltcheva S."/>
            <person name="LaButti K."/>
            <person name="Lipzen A."/>
            <person name="Waldron R."/>
            <person name="Moloney N.M."/>
            <person name="Sperisen C."/>
            <person name="Kredics L."/>
            <person name="Vagvoelgyi C."/>
            <person name="Patrignani A."/>
            <person name="Fitzpatrick D."/>
            <person name="Nagy I."/>
            <person name="Doyle S."/>
            <person name="Anderson J.B."/>
            <person name="Grigoriev I.V."/>
            <person name="Gueldener U."/>
            <person name="Muensterkoetter M."/>
            <person name="Nagy L.G."/>
        </authorList>
    </citation>
    <scope>NUCLEOTIDE SEQUENCE [LARGE SCALE GENOMIC DNA]</scope>
    <source>
        <strain evidence="2">Ar21-2</strain>
    </source>
</reference>
<name>A0A2H3D3D1_ARMGA</name>